<evidence type="ECO:0000313" key="2">
    <source>
        <dbReference type="EMBL" id="KAK7495352.1"/>
    </source>
</evidence>
<evidence type="ECO:0000256" key="1">
    <source>
        <dbReference type="SAM" id="MobiDB-lite"/>
    </source>
</evidence>
<comment type="caution">
    <text evidence="2">The sequence shown here is derived from an EMBL/GenBank/DDBJ whole genome shotgun (WGS) entry which is preliminary data.</text>
</comment>
<proteinExistence type="predicted"/>
<dbReference type="AlphaFoldDB" id="A0ABD0L7J7"/>
<keyword evidence="3" id="KW-1185">Reference proteome</keyword>
<protein>
    <submittedName>
        <fullName evidence="2">Uncharacterized protein</fullName>
    </submittedName>
</protein>
<reference evidence="2 3" key="1">
    <citation type="journal article" date="2023" name="Sci. Data">
        <title>Genome assembly of the Korean intertidal mud-creeper Batillaria attramentaria.</title>
        <authorList>
            <person name="Patra A.K."/>
            <person name="Ho P.T."/>
            <person name="Jun S."/>
            <person name="Lee S.J."/>
            <person name="Kim Y."/>
            <person name="Won Y.J."/>
        </authorList>
    </citation>
    <scope>NUCLEOTIDE SEQUENCE [LARGE SCALE GENOMIC DNA]</scope>
    <source>
        <strain evidence="2">Wonlab-2016</strain>
    </source>
</reference>
<feature type="region of interest" description="Disordered" evidence="1">
    <location>
        <begin position="1"/>
        <end position="34"/>
    </location>
</feature>
<dbReference type="Proteomes" id="UP001519460">
    <property type="component" value="Unassembled WGS sequence"/>
</dbReference>
<gene>
    <name evidence="2" type="ORF">BaRGS_00013291</name>
</gene>
<feature type="compositionally biased region" description="Polar residues" evidence="1">
    <location>
        <begin position="15"/>
        <end position="30"/>
    </location>
</feature>
<organism evidence="2 3">
    <name type="scientific">Batillaria attramentaria</name>
    <dbReference type="NCBI Taxonomy" id="370345"/>
    <lineage>
        <taxon>Eukaryota</taxon>
        <taxon>Metazoa</taxon>
        <taxon>Spiralia</taxon>
        <taxon>Lophotrochozoa</taxon>
        <taxon>Mollusca</taxon>
        <taxon>Gastropoda</taxon>
        <taxon>Caenogastropoda</taxon>
        <taxon>Sorbeoconcha</taxon>
        <taxon>Cerithioidea</taxon>
        <taxon>Batillariidae</taxon>
        <taxon>Batillaria</taxon>
    </lineage>
</organism>
<name>A0ABD0L7J7_9CAEN</name>
<sequence>MQITSTIANSRHFLSGTQPDKSRHQVSSTEALRANGAERLVSFTRSSASELTMGQRAALALGDQPSVFKFDEMTTVEA</sequence>
<accession>A0ABD0L7J7</accession>
<dbReference type="EMBL" id="JACVVK020000075">
    <property type="protein sequence ID" value="KAK7495352.1"/>
    <property type="molecule type" value="Genomic_DNA"/>
</dbReference>
<evidence type="ECO:0000313" key="3">
    <source>
        <dbReference type="Proteomes" id="UP001519460"/>
    </source>
</evidence>